<evidence type="ECO:0000313" key="3">
    <source>
        <dbReference type="Proteomes" id="UP000070444"/>
    </source>
</evidence>
<dbReference type="EMBL" id="KQ964464">
    <property type="protein sequence ID" value="KXN71911.1"/>
    <property type="molecule type" value="Genomic_DNA"/>
</dbReference>
<dbReference type="InterPro" id="IPR013897">
    <property type="entry name" value="Duc1"/>
</dbReference>
<reference evidence="2 3" key="1">
    <citation type="journal article" date="2015" name="Genome Biol. Evol.">
        <title>Phylogenomic analyses indicate that early fungi evolved digesting cell walls of algal ancestors of land plants.</title>
        <authorList>
            <person name="Chang Y."/>
            <person name="Wang S."/>
            <person name="Sekimoto S."/>
            <person name="Aerts A.L."/>
            <person name="Choi C."/>
            <person name="Clum A."/>
            <person name="LaButti K.M."/>
            <person name="Lindquist E.A."/>
            <person name="Yee Ngan C."/>
            <person name="Ohm R.A."/>
            <person name="Salamov A.A."/>
            <person name="Grigoriev I.V."/>
            <person name="Spatafora J.W."/>
            <person name="Berbee M.L."/>
        </authorList>
    </citation>
    <scope>NUCLEOTIDE SEQUENCE [LARGE SCALE GENOMIC DNA]</scope>
    <source>
        <strain evidence="2 3">NRRL 28638</strain>
    </source>
</reference>
<evidence type="ECO:0000313" key="2">
    <source>
        <dbReference type="EMBL" id="KXN71911.1"/>
    </source>
</evidence>
<accession>A0A137PAF7</accession>
<dbReference type="OMA" id="NHELRYT"/>
<proteinExistence type="predicted"/>
<dbReference type="PANTHER" id="PTHR34826:SF2">
    <property type="entry name" value="UPF0590 PROTEIN C409.17C"/>
    <property type="match status" value="1"/>
</dbReference>
<dbReference type="OrthoDB" id="2119945at2759"/>
<feature type="domain" description="Domain of unknown function at the cortex 1" evidence="1">
    <location>
        <begin position="7"/>
        <end position="262"/>
    </location>
</feature>
<sequence length="281" mass="32147">MRDKYILQIQAGKDYKEESLTEVKVNDESSPTWVDSEYFKGCIRVRVKDYDGLPFKPDTSETLNTNSPYFNGNHDYFSLEIVGKFKQEWTADDIVFGNQFEKPLPLPKAISLLTSFATWFDPGLEIDLTCDRPSAFSPLVVSMNTVNVSIQEEDEIQVPQKESGRPIEEDTKALFPGAKASYSGAERRAQLSDLNKLKQIKITPNHTLGVDFYNPYIDPTTRCIRIPVISLDVMPYWNGEPLRFVCKSKSKGTIFFAILFNLKEFEEPVPEKEKQDEMDLD</sequence>
<dbReference type="Proteomes" id="UP000070444">
    <property type="component" value="Unassembled WGS sequence"/>
</dbReference>
<evidence type="ECO:0000259" key="1">
    <source>
        <dbReference type="Pfam" id="PF08588"/>
    </source>
</evidence>
<keyword evidence="3" id="KW-1185">Reference proteome</keyword>
<dbReference type="STRING" id="796925.A0A137PAF7"/>
<protein>
    <recommendedName>
        <fullName evidence="1">Domain of unknown function at the cortex 1 domain-containing protein</fullName>
    </recommendedName>
</protein>
<gene>
    <name evidence="2" type="ORF">CONCODRAFT_37654</name>
</gene>
<organism evidence="2 3">
    <name type="scientific">Conidiobolus coronatus (strain ATCC 28846 / CBS 209.66 / NRRL 28638)</name>
    <name type="common">Delacroixia coronata</name>
    <dbReference type="NCBI Taxonomy" id="796925"/>
    <lineage>
        <taxon>Eukaryota</taxon>
        <taxon>Fungi</taxon>
        <taxon>Fungi incertae sedis</taxon>
        <taxon>Zoopagomycota</taxon>
        <taxon>Entomophthoromycotina</taxon>
        <taxon>Entomophthoromycetes</taxon>
        <taxon>Entomophthorales</taxon>
        <taxon>Ancylistaceae</taxon>
        <taxon>Conidiobolus</taxon>
    </lineage>
</organism>
<dbReference type="AlphaFoldDB" id="A0A137PAF7"/>
<dbReference type="PANTHER" id="PTHR34826">
    <property type="entry name" value="UPF0590 PROTEIN C409.17C"/>
    <property type="match status" value="1"/>
</dbReference>
<dbReference type="Pfam" id="PF08588">
    <property type="entry name" value="Duc1"/>
    <property type="match status" value="1"/>
</dbReference>
<name>A0A137PAF7_CONC2</name>